<feature type="domain" description="Major facilitator superfamily (MFS) profile" evidence="9">
    <location>
        <begin position="12"/>
        <end position="459"/>
    </location>
</feature>
<keyword evidence="5 8" id="KW-1133">Transmembrane helix</keyword>
<dbReference type="SUPFAM" id="SSF103473">
    <property type="entry name" value="MFS general substrate transporter"/>
    <property type="match status" value="2"/>
</dbReference>
<evidence type="ECO:0000256" key="6">
    <source>
        <dbReference type="ARBA" id="ARBA00023136"/>
    </source>
</evidence>
<feature type="transmembrane region" description="Helical" evidence="8">
    <location>
        <begin position="305"/>
        <end position="325"/>
    </location>
</feature>
<dbReference type="Gene3D" id="1.20.1250.20">
    <property type="entry name" value="MFS general substrate transporter like domains"/>
    <property type="match status" value="1"/>
</dbReference>
<dbReference type="EMBL" id="BSFP01000011">
    <property type="protein sequence ID" value="GLL00864.1"/>
    <property type="molecule type" value="Genomic_DNA"/>
</dbReference>
<feature type="transmembrane region" description="Helical" evidence="8">
    <location>
        <begin position="265"/>
        <end position="285"/>
    </location>
</feature>
<keyword evidence="2" id="KW-0813">Transport</keyword>
<feature type="transmembrane region" description="Helical" evidence="8">
    <location>
        <begin position="432"/>
        <end position="454"/>
    </location>
</feature>
<dbReference type="RefSeq" id="WP_261965603.1">
    <property type="nucleotide sequence ID" value="NZ_BAAAXA010000001.1"/>
</dbReference>
<dbReference type="PROSITE" id="PS50850">
    <property type="entry name" value="MFS"/>
    <property type="match status" value="1"/>
</dbReference>
<dbReference type="PANTHER" id="PTHR42718:SF46">
    <property type="entry name" value="BLR6921 PROTEIN"/>
    <property type="match status" value="1"/>
</dbReference>
<comment type="subcellular location">
    <subcellularLocation>
        <location evidence="1">Cell membrane</location>
        <topology evidence="1">Multi-pass membrane protein</topology>
    </subcellularLocation>
</comment>
<keyword evidence="11" id="KW-1185">Reference proteome</keyword>
<evidence type="ECO:0000256" key="2">
    <source>
        <dbReference type="ARBA" id="ARBA00022448"/>
    </source>
</evidence>
<dbReference type="GO" id="GO:0022857">
    <property type="term" value="F:transmembrane transporter activity"/>
    <property type="evidence" value="ECO:0007669"/>
    <property type="project" value="InterPro"/>
</dbReference>
<dbReference type="GO" id="GO:0005886">
    <property type="term" value="C:plasma membrane"/>
    <property type="evidence" value="ECO:0007669"/>
    <property type="project" value="UniProtKB-SubCell"/>
</dbReference>
<dbReference type="InterPro" id="IPR011701">
    <property type="entry name" value="MFS"/>
</dbReference>
<dbReference type="Pfam" id="PF07690">
    <property type="entry name" value="MFS_1"/>
    <property type="match status" value="1"/>
</dbReference>
<dbReference type="AlphaFoldDB" id="A0A9W6KJX8"/>
<feature type="transmembrane region" description="Helical" evidence="8">
    <location>
        <begin position="337"/>
        <end position="355"/>
    </location>
</feature>
<keyword evidence="4 8" id="KW-0812">Transmembrane</keyword>
<evidence type="ECO:0000256" key="4">
    <source>
        <dbReference type="ARBA" id="ARBA00022692"/>
    </source>
</evidence>
<dbReference type="Gene3D" id="1.20.1720.10">
    <property type="entry name" value="Multidrug resistance protein D"/>
    <property type="match status" value="1"/>
</dbReference>
<evidence type="ECO:0000259" key="9">
    <source>
        <dbReference type="PROSITE" id="PS50850"/>
    </source>
</evidence>
<feature type="transmembrane region" description="Helical" evidence="8">
    <location>
        <begin position="400"/>
        <end position="420"/>
    </location>
</feature>
<evidence type="ECO:0000256" key="1">
    <source>
        <dbReference type="ARBA" id="ARBA00004651"/>
    </source>
</evidence>
<protein>
    <submittedName>
        <fullName evidence="10">MFS transporter</fullName>
    </submittedName>
</protein>
<name>A0A9W6KJX8_9ACTN</name>
<dbReference type="InterPro" id="IPR020846">
    <property type="entry name" value="MFS_dom"/>
</dbReference>
<feature type="transmembrane region" description="Helical" evidence="8">
    <location>
        <begin position="196"/>
        <end position="215"/>
    </location>
</feature>
<dbReference type="InterPro" id="IPR036259">
    <property type="entry name" value="MFS_trans_sf"/>
</dbReference>
<feature type="transmembrane region" description="Helical" evidence="8">
    <location>
        <begin position="135"/>
        <end position="159"/>
    </location>
</feature>
<feature type="compositionally biased region" description="Basic and acidic residues" evidence="7">
    <location>
        <begin position="462"/>
        <end position="472"/>
    </location>
</feature>
<dbReference type="Proteomes" id="UP001143480">
    <property type="component" value="Unassembled WGS sequence"/>
</dbReference>
<evidence type="ECO:0000256" key="5">
    <source>
        <dbReference type="ARBA" id="ARBA00022989"/>
    </source>
</evidence>
<evidence type="ECO:0000313" key="11">
    <source>
        <dbReference type="Proteomes" id="UP001143480"/>
    </source>
</evidence>
<proteinExistence type="predicted"/>
<comment type="caution">
    <text evidence="10">The sequence shown here is derived from an EMBL/GenBank/DDBJ whole genome shotgun (WGS) entry which is preliminary data.</text>
</comment>
<dbReference type="CDD" id="cd17504">
    <property type="entry name" value="MFS_MMR_MDR_like"/>
    <property type="match status" value="1"/>
</dbReference>
<reference evidence="10" key="1">
    <citation type="journal article" date="2014" name="Int. J. Syst. Evol. Microbiol.">
        <title>Complete genome sequence of Corynebacterium casei LMG S-19264T (=DSM 44701T), isolated from a smear-ripened cheese.</title>
        <authorList>
            <consortium name="US DOE Joint Genome Institute (JGI-PGF)"/>
            <person name="Walter F."/>
            <person name="Albersmeier A."/>
            <person name="Kalinowski J."/>
            <person name="Ruckert C."/>
        </authorList>
    </citation>
    <scope>NUCLEOTIDE SEQUENCE</scope>
    <source>
        <strain evidence="10">VKM Ac-1321</strain>
    </source>
</reference>
<feature type="transmembrane region" description="Helical" evidence="8">
    <location>
        <begin position="48"/>
        <end position="67"/>
    </location>
</feature>
<reference evidence="10" key="2">
    <citation type="submission" date="2023-01" db="EMBL/GenBank/DDBJ databases">
        <authorList>
            <person name="Sun Q."/>
            <person name="Evtushenko L."/>
        </authorList>
    </citation>
    <scope>NUCLEOTIDE SEQUENCE</scope>
    <source>
        <strain evidence="10">VKM Ac-1321</strain>
    </source>
</reference>
<dbReference type="PANTHER" id="PTHR42718">
    <property type="entry name" value="MAJOR FACILITATOR SUPERFAMILY MULTIDRUG TRANSPORTER MFSC"/>
    <property type="match status" value="1"/>
</dbReference>
<feature type="region of interest" description="Disordered" evidence="7">
    <location>
        <begin position="459"/>
        <end position="490"/>
    </location>
</feature>
<gene>
    <name evidence="10" type="ORF">GCM10017581_026050</name>
</gene>
<organism evidence="10 11">
    <name type="scientific">Dactylosporangium matsuzakiense</name>
    <dbReference type="NCBI Taxonomy" id="53360"/>
    <lineage>
        <taxon>Bacteria</taxon>
        <taxon>Bacillati</taxon>
        <taxon>Actinomycetota</taxon>
        <taxon>Actinomycetes</taxon>
        <taxon>Micromonosporales</taxon>
        <taxon>Micromonosporaceae</taxon>
        <taxon>Dactylosporangium</taxon>
    </lineage>
</organism>
<keyword evidence="6 8" id="KW-0472">Membrane</keyword>
<evidence type="ECO:0000256" key="3">
    <source>
        <dbReference type="ARBA" id="ARBA00022475"/>
    </source>
</evidence>
<feature type="transmembrane region" description="Helical" evidence="8">
    <location>
        <begin position="227"/>
        <end position="245"/>
    </location>
</feature>
<feature type="transmembrane region" description="Helical" evidence="8">
    <location>
        <begin position="103"/>
        <end position="123"/>
    </location>
</feature>
<keyword evidence="3" id="KW-1003">Cell membrane</keyword>
<evidence type="ECO:0000313" key="10">
    <source>
        <dbReference type="EMBL" id="GLL00864.1"/>
    </source>
</evidence>
<feature type="transmembrane region" description="Helical" evidence="8">
    <location>
        <begin position="361"/>
        <end position="388"/>
    </location>
</feature>
<accession>A0A9W6KJX8</accession>
<feature type="transmembrane region" description="Helical" evidence="8">
    <location>
        <begin position="79"/>
        <end position="97"/>
    </location>
</feature>
<evidence type="ECO:0000256" key="8">
    <source>
        <dbReference type="SAM" id="Phobius"/>
    </source>
</evidence>
<sequence length="490" mass="50453">MPQVSRSSSRLTFGVLAASTAAFSMLQSLVSPVLPVMQRDLHTSAGTVTWVLTAWLLAASVATPLMGRIGDMIGKERTLLAALAAIAAGCLLAALAPNIAVLIVARVIQGLGGALFPLSFGIIRDEFPPGRVVSAVGAMSAVIALGGGLGIVLAGPVVAALNWRWLFWIPLGVVAVTGLLAWRFVPPSPSRTRGRVSWAAAVLLSAWLVALLLPLSKGNAWGWSSPLTIALLAAAAVLAAAWVAVEVRSGNPLIDMRMMRRPAVWTTNIVALLFGAGMFGVYAFLPQFMQIPRSTGFGFGSSVGQAGLLMVPMLATMAVAGMLSGPMAAWFSSRAQVIAGSLLATLSTAAFAFAHRHPWEVATAAACFGVGIGLAYSSMTSLIVHAVPQAQTGAASGMNANIRTIGASIGTAVVSSIVTSDLRTDGLPTESAYTSAFVALAAVAALAAAVSLLIPRHRRDRRTPAREQRERVGPGPASTGADPELTPVAG</sequence>
<evidence type="ECO:0000256" key="7">
    <source>
        <dbReference type="SAM" id="MobiDB-lite"/>
    </source>
</evidence>
<feature type="transmembrane region" description="Helical" evidence="8">
    <location>
        <begin position="165"/>
        <end position="184"/>
    </location>
</feature>